<dbReference type="InterPro" id="IPR004821">
    <property type="entry name" value="Cyt_trans-like"/>
</dbReference>
<evidence type="ECO:0000259" key="12">
    <source>
        <dbReference type="Pfam" id="PF01467"/>
    </source>
</evidence>
<comment type="pathway">
    <text evidence="2 11">Cofactor biosynthesis; NAD(+) biosynthesis; deamido-NAD(+) from nicotinate D-ribonucleotide: step 1/1.</text>
</comment>
<accession>A0ABY6F6D8</accession>
<keyword evidence="4 11" id="KW-0662">Pyridine nucleotide biosynthesis</keyword>
<feature type="domain" description="Cytidyltransferase-like" evidence="12">
    <location>
        <begin position="6"/>
        <end position="187"/>
    </location>
</feature>
<sequence>MKIRAYLGGSFDPIHQAHLDMAMAVHQTLHTHCPTATISVELLPTAGNPFKSNPTSPHHRLMMIRQATASLPIGVETHELTQPAPVYTIDTLRHLQAIHKDAMLIFIMGKDSLSTLPRWKHSDDLLMMAKFWVFDRINDGTLDDMNIKPALLTQCTDDLAVFLQTDKAIFMDHTPIMALSSSQLRQRIQMGVVIDGQLPSTVAQYISTHKLYQKPSTVL</sequence>
<keyword evidence="9 11" id="KW-0520">NAD</keyword>
<dbReference type="NCBIfam" id="TIGR00125">
    <property type="entry name" value="cyt_tran_rel"/>
    <property type="match status" value="1"/>
</dbReference>
<evidence type="ECO:0000256" key="11">
    <source>
        <dbReference type="HAMAP-Rule" id="MF_00244"/>
    </source>
</evidence>
<dbReference type="EMBL" id="CP089977">
    <property type="protein sequence ID" value="UXZ05666.1"/>
    <property type="molecule type" value="Genomic_DNA"/>
</dbReference>
<comment type="catalytic activity">
    <reaction evidence="10 11">
        <text>nicotinate beta-D-ribonucleotide + ATP + H(+) = deamido-NAD(+) + diphosphate</text>
        <dbReference type="Rhea" id="RHEA:22860"/>
        <dbReference type="ChEBI" id="CHEBI:15378"/>
        <dbReference type="ChEBI" id="CHEBI:30616"/>
        <dbReference type="ChEBI" id="CHEBI:33019"/>
        <dbReference type="ChEBI" id="CHEBI:57502"/>
        <dbReference type="ChEBI" id="CHEBI:58437"/>
        <dbReference type="EC" id="2.7.7.18"/>
    </reaction>
</comment>
<dbReference type="SUPFAM" id="SSF52374">
    <property type="entry name" value="Nucleotidylyl transferase"/>
    <property type="match status" value="1"/>
</dbReference>
<dbReference type="EC" id="2.7.7.18" evidence="11"/>
<name>A0ABY6F6D8_9GAMM</name>
<evidence type="ECO:0000256" key="5">
    <source>
        <dbReference type="ARBA" id="ARBA00022679"/>
    </source>
</evidence>
<protein>
    <recommendedName>
        <fullName evidence="11">Probable nicotinate-nucleotide adenylyltransferase</fullName>
        <ecNumber evidence="11">2.7.7.18</ecNumber>
    </recommendedName>
    <alternativeName>
        <fullName evidence="11">Deamido-NAD(+) diphosphorylase</fullName>
    </alternativeName>
    <alternativeName>
        <fullName evidence="11">Deamido-NAD(+) pyrophosphorylase</fullName>
    </alternativeName>
    <alternativeName>
        <fullName evidence="11">Nicotinate mononucleotide adenylyltransferase</fullName>
        <shortName evidence="11">NaMN adenylyltransferase</shortName>
    </alternativeName>
</protein>
<reference evidence="13" key="1">
    <citation type="submission" date="2021-12" db="EMBL/GenBank/DDBJ databases">
        <title>taxonomy of Moraxella sp. ZY201224.</title>
        <authorList>
            <person name="Li F."/>
        </authorList>
    </citation>
    <scope>NUCLEOTIDE SEQUENCE</scope>
    <source>
        <strain evidence="13">ZY201224</strain>
    </source>
</reference>
<evidence type="ECO:0000256" key="10">
    <source>
        <dbReference type="ARBA" id="ARBA00048721"/>
    </source>
</evidence>
<evidence type="ECO:0000256" key="6">
    <source>
        <dbReference type="ARBA" id="ARBA00022695"/>
    </source>
</evidence>
<evidence type="ECO:0000256" key="3">
    <source>
        <dbReference type="ARBA" id="ARBA00009014"/>
    </source>
</evidence>
<dbReference type="GO" id="GO:0016779">
    <property type="term" value="F:nucleotidyltransferase activity"/>
    <property type="evidence" value="ECO:0007669"/>
    <property type="project" value="UniProtKB-KW"/>
</dbReference>
<evidence type="ECO:0000313" key="14">
    <source>
        <dbReference type="Proteomes" id="UP001063782"/>
    </source>
</evidence>
<evidence type="ECO:0000256" key="1">
    <source>
        <dbReference type="ARBA" id="ARBA00002324"/>
    </source>
</evidence>
<dbReference type="InterPro" id="IPR014729">
    <property type="entry name" value="Rossmann-like_a/b/a_fold"/>
</dbReference>
<dbReference type="CDD" id="cd02165">
    <property type="entry name" value="NMNAT"/>
    <property type="match status" value="1"/>
</dbReference>
<comment type="similarity">
    <text evidence="3 11">Belongs to the NadD family.</text>
</comment>
<dbReference type="NCBIfam" id="TIGR00482">
    <property type="entry name" value="nicotinate (nicotinamide) nucleotide adenylyltransferase"/>
    <property type="match status" value="1"/>
</dbReference>
<organism evidence="13 14">
    <name type="scientific">Moraxella nasicaprae</name>
    <dbReference type="NCBI Taxonomy" id="2904122"/>
    <lineage>
        <taxon>Bacteria</taxon>
        <taxon>Pseudomonadati</taxon>
        <taxon>Pseudomonadota</taxon>
        <taxon>Gammaproteobacteria</taxon>
        <taxon>Moraxellales</taxon>
        <taxon>Moraxellaceae</taxon>
        <taxon>Moraxella</taxon>
    </lineage>
</organism>
<keyword evidence="7 11" id="KW-0547">Nucleotide-binding</keyword>
<proteinExistence type="inferred from homology"/>
<dbReference type="Gene3D" id="3.40.50.620">
    <property type="entry name" value="HUPs"/>
    <property type="match status" value="1"/>
</dbReference>
<keyword evidence="8 11" id="KW-0067">ATP-binding</keyword>
<evidence type="ECO:0000256" key="2">
    <source>
        <dbReference type="ARBA" id="ARBA00005019"/>
    </source>
</evidence>
<dbReference type="Proteomes" id="UP001063782">
    <property type="component" value="Chromosome"/>
</dbReference>
<dbReference type="RefSeq" id="WP_263077180.1">
    <property type="nucleotide sequence ID" value="NZ_CP089977.1"/>
</dbReference>
<evidence type="ECO:0000256" key="9">
    <source>
        <dbReference type="ARBA" id="ARBA00023027"/>
    </source>
</evidence>
<comment type="function">
    <text evidence="1 11">Catalyzes the reversible adenylation of nicotinate mononucleotide (NaMN) to nicotinic acid adenine dinucleotide (NaAD).</text>
</comment>
<evidence type="ECO:0000313" key="13">
    <source>
        <dbReference type="EMBL" id="UXZ05666.1"/>
    </source>
</evidence>
<keyword evidence="14" id="KW-1185">Reference proteome</keyword>
<dbReference type="PANTHER" id="PTHR39321:SF3">
    <property type="entry name" value="PHOSPHOPANTETHEINE ADENYLYLTRANSFERASE"/>
    <property type="match status" value="1"/>
</dbReference>
<gene>
    <name evidence="11 13" type="primary">nadD</name>
    <name evidence="13" type="ORF">LU297_04285</name>
</gene>
<keyword evidence="6 11" id="KW-0548">Nucleotidyltransferase</keyword>
<dbReference type="Pfam" id="PF01467">
    <property type="entry name" value="CTP_transf_like"/>
    <property type="match status" value="1"/>
</dbReference>
<dbReference type="HAMAP" id="MF_00244">
    <property type="entry name" value="NaMN_adenylyltr"/>
    <property type="match status" value="1"/>
</dbReference>
<dbReference type="InterPro" id="IPR005248">
    <property type="entry name" value="NadD/NMNAT"/>
</dbReference>
<keyword evidence="5 11" id="KW-0808">Transferase</keyword>
<dbReference type="PANTHER" id="PTHR39321">
    <property type="entry name" value="NICOTINATE-NUCLEOTIDE ADENYLYLTRANSFERASE-RELATED"/>
    <property type="match status" value="1"/>
</dbReference>
<evidence type="ECO:0000256" key="7">
    <source>
        <dbReference type="ARBA" id="ARBA00022741"/>
    </source>
</evidence>
<evidence type="ECO:0000256" key="4">
    <source>
        <dbReference type="ARBA" id="ARBA00022642"/>
    </source>
</evidence>
<evidence type="ECO:0000256" key="8">
    <source>
        <dbReference type="ARBA" id="ARBA00022840"/>
    </source>
</evidence>